<feature type="region of interest" description="Disordered" evidence="1">
    <location>
        <begin position="19"/>
        <end position="50"/>
    </location>
</feature>
<evidence type="ECO:0000313" key="2">
    <source>
        <dbReference type="EMBL" id="EQB53068.1"/>
    </source>
</evidence>
<sequence>MFYDPGPRVVFAAAVCKTENRSAAQPPPVRPASSEPFTHNSDLDDIPGPN</sequence>
<accession>T0KJW8</accession>
<dbReference type="HOGENOM" id="CLU_3124924_0_0_1"/>
<comment type="caution">
    <text evidence="2">The sequence shown here is derived from an EMBL/GenBank/DDBJ whole genome shotgun (WGS) entry which is preliminary data.</text>
</comment>
<dbReference type="Proteomes" id="UP000015530">
    <property type="component" value="Unassembled WGS sequence"/>
</dbReference>
<protein>
    <submittedName>
        <fullName evidence="2">Uncharacterized protein</fullName>
    </submittedName>
</protein>
<proteinExistence type="predicted"/>
<reference evidence="3" key="1">
    <citation type="journal article" date="2013" name="Mol. Plant Microbe Interact.">
        <title>Global aspects of pacC regulation of pathogenicity genes in Colletotrichum gloeosporioides as revealed by transcriptome analysis.</title>
        <authorList>
            <person name="Alkan N."/>
            <person name="Meng X."/>
            <person name="Friedlander G."/>
            <person name="Reuveni E."/>
            <person name="Sukno S."/>
            <person name="Sherman A."/>
            <person name="Thon M."/>
            <person name="Fluhr R."/>
            <person name="Prusky D."/>
        </authorList>
    </citation>
    <scope>NUCLEOTIDE SEQUENCE [LARGE SCALE GENOMIC DNA]</scope>
    <source>
        <strain evidence="3">Cg-14</strain>
    </source>
</reference>
<name>T0KJW8_COLGC</name>
<evidence type="ECO:0000256" key="1">
    <source>
        <dbReference type="SAM" id="MobiDB-lite"/>
    </source>
</evidence>
<organism evidence="2 3">
    <name type="scientific">Colletotrichum gloeosporioides (strain Cg-14)</name>
    <name type="common">Anthracnose fungus</name>
    <name type="synonym">Glomerella cingulata</name>
    <dbReference type="NCBI Taxonomy" id="1237896"/>
    <lineage>
        <taxon>Eukaryota</taxon>
        <taxon>Fungi</taxon>
        <taxon>Dikarya</taxon>
        <taxon>Ascomycota</taxon>
        <taxon>Pezizomycotina</taxon>
        <taxon>Sordariomycetes</taxon>
        <taxon>Hypocreomycetidae</taxon>
        <taxon>Glomerellales</taxon>
        <taxon>Glomerellaceae</taxon>
        <taxon>Colletotrichum</taxon>
        <taxon>Colletotrichum gloeosporioides species complex</taxon>
    </lineage>
</organism>
<dbReference type="EMBL" id="AMYD01001463">
    <property type="protein sequence ID" value="EQB53068.1"/>
    <property type="molecule type" value="Genomic_DNA"/>
</dbReference>
<dbReference type="AlphaFoldDB" id="T0KJW8"/>
<evidence type="ECO:0000313" key="3">
    <source>
        <dbReference type="Proteomes" id="UP000015530"/>
    </source>
</evidence>
<gene>
    <name evidence="2" type="ORF">CGLO_07258</name>
</gene>